<dbReference type="AlphaFoldDB" id="A0A0E4GE67"/>
<feature type="binding site" evidence="8">
    <location>
        <position position="160"/>
    </location>
    <ligand>
        <name>substrate</name>
    </ligand>
</feature>
<dbReference type="UniPathway" id="UPA00034">
    <property type="reaction ID" value="UER00025"/>
</dbReference>
<feature type="active site" description="Proton donor" evidence="8">
    <location>
        <position position="72"/>
    </location>
</feature>
<keyword evidence="5 8" id="KW-0457">Lysine biosynthesis</keyword>
<feature type="site" description="Could be important to modulate the pK values of the two catalytic cysteine residues" evidence="8">
    <location>
        <position position="211"/>
    </location>
</feature>
<evidence type="ECO:0000256" key="8">
    <source>
        <dbReference type="HAMAP-Rule" id="MF_00197"/>
    </source>
</evidence>
<dbReference type="GO" id="GO:0008837">
    <property type="term" value="F:diaminopimelate epimerase activity"/>
    <property type="evidence" value="ECO:0007669"/>
    <property type="project" value="UniProtKB-UniRule"/>
</dbReference>
<reference evidence="10 11" key="1">
    <citation type="submission" date="2015-03" db="EMBL/GenBank/DDBJ databases">
        <authorList>
            <person name="Murphy D."/>
        </authorList>
    </citation>
    <scope>NUCLEOTIDE SEQUENCE [LARGE SCALE GENOMIC DNA]</scope>
    <source>
        <strain evidence="10 11">OL-4</strain>
    </source>
</reference>
<dbReference type="EMBL" id="CGIH01000029">
    <property type="protein sequence ID" value="CFX76778.1"/>
    <property type="molecule type" value="Genomic_DNA"/>
</dbReference>
<dbReference type="EC" id="5.1.1.7" evidence="3 8"/>
<proteinExistence type="inferred from homology"/>
<evidence type="ECO:0000313" key="11">
    <source>
        <dbReference type="Proteomes" id="UP000045545"/>
    </source>
</evidence>
<dbReference type="STRING" id="690567.1831"/>
<evidence type="ECO:0000256" key="5">
    <source>
        <dbReference type="ARBA" id="ARBA00023154"/>
    </source>
</evidence>
<dbReference type="GO" id="GO:0005829">
    <property type="term" value="C:cytosol"/>
    <property type="evidence" value="ECO:0007669"/>
    <property type="project" value="TreeGrafter"/>
</dbReference>
<feature type="binding site" evidence="8">
    <location>
        <position position="11"/>
    </location>
    <ligand>
        <name>substrate</name>
    </ligand>
</feature>
<dbReference type="InterPro" id="IPR001653">
    <property type="entry name" value="DAP_epimerase_DapF"/>
</dbReference>
<dbReference type="OrthoDB" id="9805408at2"/>
<dbReference type="HAMAP" id="MF_00197">
    <property type="entry name" value="DAP_epimerase"/>
    <property type="match status" value="1"/>
</dbReference>
<dbReference type="GO" id="GO:0009089">
    <property type="term" value="P:lysine biosynthetic process via diaminopimelate"/>
    <property type="evidence" value="ECO:0007669"/>
    <property type="project" value="UniProtKB-UniRule"/>
</dbReference>
<comment type="catalytic activity">
    <reaction evidence="7 8">
        <text>(2S,6S)-2,6-diaminopimelate = meso-2,6-diaminopimelate</text>
        <dbReference type="Rhea" id="RHEA:15393"/>
        <dbReference type="ChEBI" id="CHEBI:57609"/>
        <dbReference type="ChEBI" id="CHEBI:57791"/>
        <dbReference type="EC" id="5.1.1.7"/>
    </reaction>
</comment>
<evidence type="ECO:0000256" key="3">
    <source>
        <dbReference type="ARBA" id="ARBA00013080"/>
    </source>
</evidence>
<comment type="similarity">
    <text evidence="2 8">Belongs to the diaminopimelate epimerase family.</text>
</comment>
<gene>
    <name evidence="8" type="primary">dapF</name>
    <name evidence="10" type="ORF">1831</name>
</gene>
<comment type="caution">
    <text evidence="8">Lacks conserved residue(s) required for the propagation of feature annotation.</text>
</comment>
<feature type="binding site" evidence="8">
    <location>
        <begin position="211"/>
        <end position="212"/>
    </location>
    <ligand>
        <name>substrate</name>
    </ligand>
</feature>
<dbReference type="PANTHER" id="PTHR31689:SF0">
    <property type="entry name" value="DIAMINOPIMELATE EPIMERASE"/>
    <property type="match status" value="1"/>
</dbReference>
<feature type="active site" description="Proton acceptor" evidence="8">
    <location>
        <position position="220"/>
    </location>
</feature>
<accession>A0A0E4GE67</accession>
<comment type="subunit">
    <text evidence="8">Homodimer.</text>
</comment>
<comment type="pathway">
    <text evidence="1 8">Amino-acid biosynthesis; L-lysine biosynthesis via DAP pathway; DL-2,6-diaminopimelate from LL-2,6-diaminopimelate: step 1/1.</text>
</comment>
<keyword evidence="11" id="KW-1185">Reference proteome</keyword>
<feature type="binding site" evidence="8">
    <location>
        <position position="63"/>
    </location>
    <ligand>
        <name>substrate</name>
    </ligand>
</feature>
<evidence type="ECO:0000256" key="2">
    <source>
        <dbReference type="ARBA" id="ARBA00010219"/>
    </source>
</evidence>
<keyword evidence="8" id="KW-0963">Cytoplasm</keyword>
<dbReference type="NCBIfam" id="TIGR00652">
    <property type="entry name" value="DapF"/>
    <property type="match status" value="1"/>
</dbReference>
<keyword evidence="6 8" id="KW-0413">Isomerase</keyword>
<feature type="site" description="Could be important to modulate the pK values of the two catalytic cysteine residues" evidence="8">
    <location>
        <position position="162"/>
    </location>
</feature>
<dbReference type="Proteomes" id="UP000045545">
    <property type="component" value="Unassembled WGS sequence"/>
</dbReference>
<name>A0A0E4GE67_9FIRM</name>
<feature type="binding site" evidence="8">
    <location>
        <begin position="73"/>
        <end position="74"/>
    </location>
    <ligand>
        <name>substrate</name>
    </ligand>
</feature>
<organism evidence="10 11">
    <name type="scientific">Syntrophomonas zehnderi OL-4</name>
    <dbReference type="NCBI Taxonomy" id="690567"/>
    <lineage>
        <taxon>Bacteria</taxon>
        <taxon>Bacillati</taxon>
        <taxon>Bacillota</taxon>
        <taxon>Clostridia</taxon>
        <taxon>Eubacteriales</taxon>
        <taxon>Syntrophomonadaceae</taxon>
        <taxon>Syntrophomonas</taxon>
    </lineage>
</organism>
<feature type="binding site" evidence="8">
    <location>
        <begin position="221"/>
        <end position="222"/>
    </location>
    <ligand>
        <name>substrate</name>
    </ligand>
</feature>
<dbReference type="PROSITE" id="PS01326">
    <property type="entry name" value="DAP_EPIMERASE"/>
    <property type="match status" value="1"/>
</dbReference>
<evidence type="ECO:0000256" key="7">
    <source>
        <dbReference type="ARBA" id="ARBA00051712"/>
    </source>
</evidence>
<comment type="subcellular location">
    <subcellularLocation>
        <location evidence="8">Cytoplasm</location>
    </subcellularLocation>
</comment>
<keyword evidence="4 8" id="KW-0028">Amino-acid biosynthesis</keyword>
<dbReference type="PANTHER" id="PTHR31689">
    <property type="entry name" value="DIAMINOPIMELATE EPIMERASE, CHLOROPLASTIC"/>
    <property type="match status" value="1"/>
</dbReference>
<dbReference type="Gene3D" id="3.10.310.10">
    <property type="entry name" value="Diaminopimelate Epimerase, Chain A, domain 1"/>
    <property type="match status" value="2"/>
</dbReference>
<evidence type="ECO:0000256" key="6">
    <source>
        <dbReference type="ARBA" id="ARBA00023235"/>
    </source>
</evidence>
<evidence type="ECO:0000313" key="10">
    <source>
        <dbReference type="EMBL" id="CFX76778.1"/>
    </source>
</evidence>
<evidence type="ECO:0000256" key="9">
    <source>
        <dbReference type="PROSITE-ProRule" id="PRU10125"/>
    </source>
</evidence>
<evidence type="ECO:0000256" key="4">
    <source>
        <dbReference type="ARBA" id="ARBA00022605"/>
    </source>
</evidence>
<evidence type="ECO:0000256" key="1">
    <source>
        <dbReference type="ARBA" id="ARBA00005196"/>
    </source>
</evidence>
<dbReference type="InterPro" id="IPR018510">
    <property type="entry name" value="DAP_epimerase_AS"/>
</dbReference>
<dbReference type="SUPFAM" id="SSF54506">
    <property type="entry name" value="Diaminopimelate epimerase-like"/>
    <property type="match status" value="2"/>
</dbReference>
<protein>
    <recommendedName>
        <fullName evidence="3 8">Diaminopimelate epimerase</fullName>
        <shortName evidence="8">DAP epimerase</shortName>
        <ecNumber evidence="3 8">5.1.1.7</ecNumber>
    </recommendedName>
    <alternativeName>
        <fullName evidence="8">PLP-independent amino acid racemase</fullName>
    </alternativeName>
</protein>
<dbReference type="Pfam" id="PF01678">
    <property type="entry name" value="DAP_epimerase"/>
    <property type="match status" value="2"/>
</dbReference>
<feature type="active site" evidence="9">
    <location>
        <position position="72"/>
    </location>
</feature>
<feature type="binding site" evidence="8">
    <location>
        <position position="193"/>
    </location>
    <ligand>
        <name>substrate</name>
    </ligand>
</feature>
<sequence length="281" mass="30542">MEFVKMHGLGNDFIIVQTGSWEEAGDLQPYARMICDRNFGVGADGLVAIGKDPQMDIFMRIFNPDGSEAEMCGNAIRCVARYAYENGLVKEPNLSLRTLAGSRYPVVETSAGQVKNIKVDMGKPILKRSLIPVQGRGSNVKILLEASMGTIEATAVSMGNPHCIIFVDDINKIPVALWGAELEVHPFFPAKTNVEFVQILGRNEMIMRVFERGAGLTLACGTGACAALVAAVLNGFADRDARVHLPGGDLLIEWSQDDQHVYMTGPAEQVFQGSIDLQQIT</sequence>
<dbReference type="RefSeq" id="WP_046497971.1">
    <property type="nucleotide sequence ID" value="NZ_CGIH01000029.1"/>
</dbReference>
<comment type="function">
    <text evidence="8">Catalyzes the stereoinversion of LL-2,6-diaminopimelate (L,L-DAP) to meso-diaminopimelate (meso-DAP), a precursor of L-lysine and an essential component of the bacterial peptidoglycan.</text>
</comment>